<name>M5CD82_THACB</name>
<evidence type="ECO:0000313" key="1">
    <source>
        <dbReference type="EMBL" id="CCO37075.1"/>
    </source>
</evidence>
<accession>M5CD82</accession>
<dbReference type="AlphaFoldDB" id="M5CD82"/>
<comment type="caution">
    <text evidence="1">The sequence shown here is derived from an EMBL/GenBank/DDBJ whole genome shotgun (WGS) entry which is preliminary data.</text>
</comment>
<evidence type="ECO:0000313" key="2">
    <source>
        <dbReference type="Proteomes" id="UP000012065"/>
    </source>
</evidence>
<reference evidence="1 2" key="1">
    <citation type="journal article" date="2013" name="J. Biotechnol.">
        <title>Establishment and interpretation of the genome sequence of the phytopathogenic fungus Rhizoctonia solani AG1-IB isolate 7/3/14.</title>
        <authorList>
            <person name="Wibberg D.W."/>
            <person name="Jelonek L.J."/>
            <person name="Rupp O.R."/>
            <person name="Hennig M.H."/>
            <person name="Eikmeyer F.E."/>
            <person name="Goesmann A.G."/>
            <person name="Hartmann A.H."/>
            <person name="Borriss R.B."/>
            <person name="Grosch R.G."/>
            <person name="Puehler A.P."/>
            <person name="Schlueter A.S."/>
        </authorList>
    </citation>
    <scope>NUCLEOTIDE SEQUENCE [LARGE SCALE GENOMIC DNA]</scope>
    <source>
        <strain evidence="2">AG1-IB / isolate 7/3/14</strain>
    </source>
</reference>
<protein>
    <submittedName>
        <fullName evidence="1">Uncharacterized protein</fullName>
    </submittedName>
</protein>
<organism evidence="1 2">
    <name type="scientific">Thanatephorus cucumeris (strain AG1-IB / isolate 7/3/14)</name>
    <name type="common">Lettuce bottom rot fungus</name>
    <name type="synonym">Rhizoctonia solani</name>
    <dbReference type="NCBI Taxonomy" id="1108050"/>
    <lineage>
        <taxon>Eukaryota</taxon>
        <taxon>Fungi</taxon>
        <taxon>Dikarya</taxon>
        <taxon>Basidiomycota</taxon>
        <taxon>Agaricomycotina</taxon>
        <taxon>Agaricomycetes</taxon>
        <taxon>Cantharellales</taxon>
        <taxon>Ceratobasidiaceae</taxon>
        <taxon>Rhizoctonia</taxon>
        <taxon>Rhizoctonia solani AG-1</taxon>
    </lineage>
</organism>
<proteinExistence type="predicted"/>
<dbReference type="Proteomes" id="UP000012065">
    <property type="component" value="Unassembled WGS sequence"/>
</dbReference>
<gene>
    <name evidence="1" type="ORF">BN14_11226</name>
</gene>
<dbReference type="EMBL" id="CAOJ01016741">
    <property type="protein sequence ID" value="CCO37075.1"/>
    <property type="molecule type" value="Genomic_DNA"/>
</dbReference>
<dbReference type="HOGENOM" id="CLU_1866503_0_0_1"/>
<sequence length="137" mass="15146">MFTGSNAWSTEVSLWYFSNKYAANPSKHGCLNNTIVLNADNQLEHQCAKLPKLDKLTITIPQFMQCWQRIAGFLHAINHPNSTKTRFTWERSGAARGSPQIGPASGSTTSQLRLEQIGESPMALTLLLSAPKQIGFL</sequence>